<dbReference type="AlphaFoldDB" id="A0A428RRS8"/>
<feature type="region of interest" description="Disordered" evidence="1">
    <location>
        <begin position="23"/>
        <end position="92"/>
    </location>
</feature>
<name>A0A428RRS8_9HYPO</name>
<dbReference type="Proteomes" id="UP000288429">
    <property type="component" value="Unassembled WGS sequence"/>
</dbReference>
<protein>
    <submittedName>
        <fullName evidence="2">Uncharacterized protein</fullName>
    </submittedName>
</protein>
<feature type="compositionally biased region" description="Basic residues" evidence="1">
    <location>
        <begin position="27"/>
        <end position="37"/>
    </location>
</feature>
<comment type="caution">
    <text evidence="2">The sequence shown here is derived from an EMBL/GenBank/DDBJ whole genome shotgun (WGS) entry which is preliminary data.</text>
</comment>
<evidence type="ECO:0000256" key="1">
    <source>
        <dbReference type="SAM" id="MobiDB-lite"/>
    </source>
</evidence>
<evidence type="ECO:0000313" key="3">
    <source>
        <dbReference type="Proteomes" id="UP000288429"/>
    </source>
</evidence>
<organism evidence="2 3">
    <name type="scientific">Fusarium ambrosium</name>
    <dbReference type="NCBI Taxonomy" id="131363"/>
    <lineage>
        <taxon>Eukaryota</taxon>
        <taxon>Fungi</taxon>
        <taxon>Dikarya</taxon>
        <taxon>Ascomycota</taxon>
        <taxon>Pezizomycotina</taxon>
        <taxon>Sordariomycetes</taxon>
        <taxon>Hypocreomycetidae</taxon>
        <taxon>Hypocreales</taxon>
        <taxon>Nectriaceae</taxon>
        <taxon>Fusarium</taxon>
        <taxon>Fusarium solani species complex</taxon>
    </lineage>
</organism>
<gene>
    <name evidence="2" type="ORF">CDV31_017136</name>
</gene>
<reference evidence="2 3" key="1">
    <citation type="submission" date="2017-06" db="EMBL/GenBank/DDBJ databases">
        <title>Cmopartive genomic analysis of Ambrosia Fusariam Clade fungi.</title>
        <authorList>
            <person name="Stajich J.E."/>
            <person name="Carrillo J."/>
            <person name="Kijimoto T."/>
            <person name="Eskalen A."/>
            <person name="O'Donnell K."/>
            <person name="Kasson M."/>
        </authorList>
    </citation>
    <scope>NUCLEOTIDE SEQUENCE [LARGE SCALE GENOMIC DNA]</scope>
    <source>
        <strain evidence="2 3">NRRL 20438</strain>
    </source>
</reference>
<evidence type="ECO:0000313" key="2">
    <source>
        <dbReference type="EMBL" id="RSL80277.1"/>
    </source>
</evidence>
<keyword evidence="3" id="KW-1185">Reference proteome</keyword>
<proteinExistence type="predicted"/>
<feature type="compositionally biased region" description="Basic and acidic residues" evidence="1">
    <location>
        <begin position="78"/>
        <end position="90"/>
    </location>
</feature>
<dbReference type="EMBL" id="NIZV01000836">
    <property type="protein sequence ID" value="RSL80277.1"/>
    <property type="molecule type" value="Genomic_DNA"/>
</dbReference>
<accession>A0A428RRS8</accession>
<sequence>MNCQLKNLGVRLIERPRQMVTKEWRQRRGKNGRKKVSRGGETSFIGENGLGGRKSKSKQSSRELLFGHVGGSRFSPSSERRIHRPSESNLHHSTTRYLPNQFRLVFKCPEMAGDFTINISARICPQRLLPLLRVYPRINVTSS</sequence>